<evidence type="ECO:0008006" key="3">
    <source>
        <dbReference type="Google" id="ProtNLM"/>
    </source>
</evidence>
<dbReference type="Proteomes" id="UP000516421">
    <property type="component" value="Chromosome"/>
</dbReference>
<gene>
    <name evidence="1" type="ORF">IDM48_06970</name>
</gene>
<proteinExistence type="predicted"/>
<dbReference type="RefSeq" id="WP_068173094.1">
    <property type="nucleotide sequence ID" value="NZ_BAAAHX010000002.1"/>
</dbReference>
<dbReference type="AlphaFoldDB" id="A0A7H2BHL4"/>
<dbReference type="KEGG" id="rama:IDM48_06970"/>
<dbReference type="EMBL" id="CP061538">
    <property type="protein sequence ID" value="QNV39160.1"/>
    <property type="molecule type" value="Genomic_DNA"/>
</dbReference>
<dbReference type="Pfam" id="PF19461">
    <property type="entry name" value="DUF5998"/>
    <property type="match status" value="1"/>
</dbReference>
<keyword evidence="2" id="KW-1185">Reference proteome</keyword>
<evidence type="ECO:0000313" key="1">
    <source>
        <dbReference type="EMBL" id="QNV39160.1"/>
    </source>
</evidence>
<evidence type="ECO:0000313" key="2">
    <source>
        <dbReference type="Proteomes" id="UP000516421"/>
    </source>
</evidence>
<sequence length="191" mass="20961">MANTVMQDLEESISRLGFYPELVKSAVNDGLLGLEPSAHLVHLETHIDNAEIHRHITVLAIAEELLMVAHLDDQQLDDEGESVMAHVNVESVQISALRSVGMSYSYPQPQQFEQTTDPSEISLTISWTGGQRLDVQPAQCPDPTCTADHGYTGVAPSEDVVLRVSGPADGIEAVHRARDFAKELRRRQLGL</sequence>
<accession>A0A7H2BHL4</accession>
<reference evidence="1 2" key="1">
    <citation type="submission" date="2020-09" db="EMBL/GenBank/DDBJ databases">
        <title>Investigation of environmental microbe.</title>
        <authorList>
            <person name="Ou Y."/>
            <person name="Kang Q."/>
        </authorList>
    </citation>
    <scope>NUCLEOTIDE SEQUENCE [LARGE SCALE GENOMIC DNA]</scope>
    <source>
        <strain evidence="1 2">KJZ-9</strain>
    </source>
</reference>
<protein>
    <recommendedName>
        <fullName evidence="3">Cell wall biosynthesis glycosyltransferase</fullName>
    </recommendedName>
</protein>
<organism evidence="1 2">
    <name type="scientific">Rothia amarae</name>
    <dbReference type="NCBI Taxonomy" id="169480"/>
    <lineage>
        <taxon>Bacteria</taxon>
        <taxon>Bacillati</taxon>
        <taxon>Actinomycetota</taxon>
        <taxon>Actinomycetes</taxon>
        <taxon>Micrococcales</taxon>
        <taxon>Micrococcaceae</taxon>
        <taxon>Rothia</taxon>
    </lineage>
</organism>
<dbReference type="InterPro" id="IPR046040">
    <property type="entry name" value="DUF5998"/>
</dbReference>
<name>A0A7H2BHL4_9MICC</name>